<dbReference type="RefSeq" id="WP_168033467.1">
    <property type="nucleotide sequence ID" value="NZ_JAAVNE010000034.1"/>
</dbReference>
<dbReference type="EMBL" id="JAAVNE010000034">
    <property type="protein sequence ID" value="NKC32883.1"/>
    <property type="molecule type" value="Genomic_DNA"/>
</dbReference>
<proteinExistence type="predicted"/>
<organism evidence="1 2">
    <name type="scientific">Falsiroseomonas selenitidurans</name>
    <dbReference type="NCBI Taxonomy" id="2716335"/>
    <lineage>
        <taxon>Bacteria</taxon>
        <taxon>Pseudomonadati</taxon>
        <taxon>Pseudomonadota</taxon>
        <taxon>Alphaproteobacteria</taxon>
        <taxon>Acetobacterales</taxon>
        <taxon>Roseomonadaceae</taxon>
        <taxon>Falsiroseomonas</taxon>
    </lineage>
</organism>
<reference evidence="1 2" key="1">
    <citation type="submission" date="2020-03" db="EMBL/GenBank/DDBJ databases">
        <title>Roseomonas selenitidurans sp. nov. isolated from urban soil.</title>
        <authorList>
            <person name="Liu H."/>
        </authorList>
    </citation>
    <scope>NUCLEOTIDE SEQUENCE [LARGE SCALE GENOMIC DNA]</scope>
    <source>
        <strain evidence="1 2">BU-1</strain>
    </source>
</reference>
<protein>
    <submittedName>
        <fullName evidence="1">Periplasmic heavy metal sensor</fullName>
    </submittedName>
</protein>
<gene>
    <name evidence="1" type="ORF">HEQ75_18610</name>
</gene>
<dbReference type="Pfam" id="PF13801">
    <property type="entry name" value="Metal_resist"/>
    <property type="match status" value="1"/>
</dbReference>
<keyword evidence="2" id="KW-1185">Reference proteome</keyword>
<evidence type="ECO:0000313" key="1">
    <source>
        <dbReference type="EMBL" id="NKC32883.1"/>
    </source>
</evidence>
<accession>A0ABX1E7E4</accession>
<name>A0ABX1E7E4_9PROT</name>
<dbReference type="InterPro" id="IPR025961">
    <property type="entry name" value="Metal_resist"/>
</dbReference>
<dbReference type="Proteomes" id="UP000787635">
    <property type="component" value="Unassembled WGS sequence"/>
</dbReference>
<sequence length="157" mass="17059">MTQPLTPAARMLRRLLLASLALNLFLGGFLLARTQHRPPTPAATLAWPDSETAAMAALRRLAEVLPAQDAAVLREVALRRLPGFLAARTAFLERVATARAAMQQEPLDEARLAAALEAIGADRLPFAELARQVLLEAVPLLSPEGRRTLAAFELRRP</sequence>
<comment type="caution">
    <text evidence="1">The sequence shown here is derived from an EMBL/GenBank/DDBJ whole genome shotgun (WGS) entry which is preliminary data.</text>
</comment>
<evidence type="ECO:0000313" key="2">
    <source>
        <dbReference type="Proteomes" id="UP000787635"/>
    </source>
</evidence>